<dbReference type="OrthoDB" id="5620138at2"/>
<dbReference type="Pfam" id="PF01471">
    <property type="entry name" value="PG_binding_1"/>
    <property type="match status" value="1"/>
</dbReference>
<protein>
    <recommendedName>
        <fullName evidence="3">Peptidoglycan binding-like domain-containing protein</fullName>
    </recommendedName>
</protein>
<keyword evidence="2" id="KW-0812">Transmembrane</keyword>
<feature type="transmembrane region" description="Helical" evidence="2">
    <location>
        <begin position="98"/>
        <end position="121"/>
    </location>
</feature>
<dbReference type="AlphaFoldDB" id="A0A3N9Y391"/>
<dbReference type="EMBL" id="QDGB01000302">
    <property type="protein sequence ID" value="RQX14393.1"/>
    <property type="molecule type" value="Genomic_DNA"/>
</dbReference>
<evidence type="ECO:0000256" key="1">
    <source>
        <dbReference type="SAM" id="MobiDB-lite"/>
    </source>
</evidence>
<accession>A0A3N9Y391</accession>
<dbReference type="Proteomes" id="UP000278981">
    <property type="component" value="Unassembled WGS sequence"/>
</dbReference>
<feature type="region of interest" description="Disordered" evidence="1">
    <location>
        <begin position="36"/>
        <end position="75"/>
    </location>
</feature>
<organism evidence="4 5">
    <name type="scientific">Micromonospora ureilytica</name>
    <dbReference type="NCBI Taxonomy" id="709868"/>
    <lineage>
        <taxon>Bacteria</taxon>
        <taxon>Bacillati</taxon>
        <taxon>Actinomycetota</taxon>
        <taxon>Actinomycetes</taxon>
        <taxon>Micromonosporales</taxon>
        <taxon>Micromonosporaceae</taxon>
        <taxon>Micromonospora</taxon>
    </lineage>
</organism>
<gene>
    <name evidence="4" type="ORF">DDE19_23705</name>
</gene>
<proteinExistence type="predicted"/>
<evidence type="ECO:0000313" key="5">
    <source>
        <dbReference type="Proteomes" id="UP000278981"/>
    </source>
</evidence>
<evidence type="ECO:0000259" key="3">
    <source>
        <dbReference type="Pfam" id="PF01471"/>
    </source>
</evidence>
<dbReference type="InterPro" id="IPR036366">
    <property type="entry name" value="PGBDSf"/>
</dbReference>
<sequence>MGAAMCRHAYRTQTGGRVDELCVSCAAVVPAPPYLLEGGPRSGEDGSTVLTAPSRSTNRQPWLHDDGKTPQHRHPLMIPDQRRYMSSLRSTRRILKRVAVPAIGAALAIGINVTIATPAAASGSYTGRAYVHGTGGVSDDFDDEGVTNVTTHRSSNVACLWQTILWANGYLPSSGVDGVFGDQTDAATRNFQRDKGLSADGSAGRNSWTKAGDKLVQHDNQNGWLYVVYHGATGSRSPYSSHQFVLQRSPDGNYRFYPPQGSGPYWAAYNSRTC</sequence>
<dbReference type="Gene3D" id="1.10.101.10">
    <property type="entry name" value="PGBD-like superfamily/PGBD"/>
    <property type="match status" value="1"/>
</dbReference>
<name>A0A3N9Y391_9ACTN</name>
<feature type="compositionally biased region" description="Polar residues" evidence="1">
    <location>
        <begin position="48"/>
        <end position="60"/>
    </location>
</feature>
<evidence type="ECO:0000313" key="4">
    <source>
        <dbReference type="EMBL" id="RQX14393.1"/>
    </source>
</evidence>
<evidence type="ECO:0000256" key="2">
    <source>
        <dbReference type="SAM" id="Phobius"/>
    </source>
</evidence>
<dbReference type="InterPro" id="IPR002477">
    <property type="entry name" value="Peptidoglycan-bd-like"/>
</dbReference>
<keyword evidence="2" id="KW-1133">Transmembrane helix</keyword>
<reference evidence="4 5" key="1">
    <citation type="submission" date="2018-04" db="EMBL/GenBank/DDBJ databases">
        <title>Micromonosporas from Atacama Desert.</title>
        <authorList>
            <person name="Carro L."/>
            <person name="Klenk H.-P."/>
            <person name="Goodfellow M."/>
        </authorList>
    </citation>
    <scope>NUCLEOTIDE SEQUENCE [LARGE SCALE GENOMIC DNA]</scope>
    <source>
        <strain evidence="4 5">LB19</strain>
    </source>
</reference>
<dbReference type="SUPFAM" id="SSF47090">
    <property type="entry name" value="PGBD-like"/>
    <property type="match status" value="1"/>
</dbReference>
<dbReference type="InterPro" id="IPR036365">
    <property type="entry name" value="PGBD-like_sf"/>
</dbReference>
<feature type="domain" description="Peptidoglycan binding-like" evidence="3">
    <location>
        <begin position="162"/>
        <end position="209"/>
    </location>
</feature>
<keyword evidence="2" id="KW-0472">Membrane</keyword>
<comment type="caution">
    <text evidence="4">The sequence shown here is derived from an EMBL/GenBank/DDBJ whole genome shotgun (WGS) entry which is preliminary data.</text>
</comment>